<evidence type="ECO:0000256" key="4">
    <source>
        <dbReference type="SAM" id="Phobius"/>
    </source>
</evidence>
<dbReference type="SUPFAM" id="SSF46689">
    <property type="entry name" value="Homeodomain-like"/>
    <property type="match status" value="1"/>
</dbReference>
<dbReference type="GO" id="GO:0043565">
    <property type="term" value="F:sequence-specific DNA binding"/>
    <property type="evidence" value="ECO:0007669"/>
    <property type="project" value="InterPro"/>
</dbReference>
<evidence type="ECO:0000256" key="1">
    <source>
        <dbReference type="ARBA" id="ARBA00023015"/>
    </source>
</evidence>
<dbReference type="EMBL" id="CP000821">
    <property type="protein sequence ID" value="ABV35720.1"/>
    <property type="molecule type" value="Genomic_DNA"/>
</dbReference>
<feature type="transmembrane region" description="Helical" evidence="4">
    <location>
        <begin position="194"/>
        <end position="214"/>
    </location>
</feature>
<evidence type="ECO:0000313" key="7">
    <source>
        <dbReference type="Proteomes" id="UP000002015"/>
    </source>
</evidence>
<evidence type="ECO:0000256" key="2">
    <source>
        <dbReference type="ARBA" id="ARBA00023125"/>
    </source>
</evidence>
<keyword evidence="4" id="KW-1133">Transmembrane helix</keyword>
<dbReference type="PROSITE" id="PS01124">
    <property type="entry name" value="HTH_ARAC_FAMILY_2"/>
    <property type="match status" value="1"/>
</dbReference>
<evidence type="ECO:0000256" key="3">
    <source>
        <dbReference type="ARBA" id="ARBA00023163"/>
    </source>
</evidence>
<name>A8FS97_SHESH</name>
<dbReference type="InterPro" id="IPR018062">
    <property type="entry name" value="HTH_AraC-typ_CS"/>
</dbReference>
<keyword evidence="1" id="KW-0805">Transcription regulation</keyword>
<dbReference type="AlphaFoldDB" id="A8FS97"/>
<feature type="transmembrane region" description="Helical" evidence="4">
    <location>
        <begin position="129"/>
        <end position="149"/>
    </location>
</feature>
<reference evidence="6 7" key="1">
    <citation type="submission" date="2007-08" db="EMBL/GenBank/DDBJ databases">
        <title>Complete sequence of Shewanella sediminis HAW-EB3.</title>
        <authorList>
            <consortium name="US DOE Joint Genome Institute"/>
            <person name="Copeland A."/>
            <person name="Lucas S."/>
            <person name="Lapidus A."/>
            <person name="Barry K."/>
            <person name="Glavina del Rio T."/>
            <person name="Dalin E."/>
            <person name="Tice H."/>
            <person name="Pitluck S."/>
            <person name="Chertkov O."/>
            <person name="Brettin T."/>
            <person name="Bruce D."/>
            <person name="Detter J.C."/>
            <person name="Han C."/>
            <person name="Schmutz J."/>
            <person name="Larimer F."/>
            <person name="Land M."/>
            <person name="Hauser L."/>
            <person name="Kyrpides N."/>
            <person name="Kim E."/>
            <person name="Zhao J.-S."/>
            <person name="Richardson P."/>
        </authorList>
    </citation>
    <scope>NUCLEOTIDE SEQUENCE [LARGE SCALE GENOMIC DNA]</scope>
    <source>
        <strain evidence="6 7">HAW-EB3</strain>
    </source>
</reference>
<keyword evidence="4" id="KW-0472">Membrane</keyword>
<dbReference type="Gene3D" id="1.10.10.60">
    <property type="entry name" value="Homeodomain-like"/>
    <property type="match status" value="2"/>
</dbReference>
<dbReference type="KEGG" id="sse:Ssed_1109"/>
<dbReference type="OrthoDB" id="345413at2"/>
<sequence length="352" mass="40513">MYELQHFLSSIAFSQMLICSLLLLPQWRENHSVRLFILLMLASSCYLLGEVLEPASLHSPLWWIELIGGNALPGLFWLVSLSVFGEHIVLRRWQYALASLTLVIPLSVKLLEITFSFKLNTSVAFNGFIHYGSLLLELMLISHALLIAAQQLRDDLVQNRRYIRGAVITLSAIYIFLVILIEQTFRVQWAGLDLLKGAGLALLMTGINFFLFRLRESSLFETEKPKEQPTEIQSKPPSKELEQILNAMTEDKLYQQEGITIATLAKHLCIHEYKLRHLINREMNFRNFNDFLNHYRIKEITGKLEQSEFNQTPVLTLALESGFRSLSSFNKVFKTTHQLTPTEYRKRAIANA</sequence>
<dbReference type="PANTHER" id="PTHR43280">
    <property type="entry name" value="ARAC-FAMILY TRANSCRIPTIONAL REGULATOR"/>
    <property type="match status" value="1"/>
</dbReference>
<feature type="transmembrane region" description="Helical" evidence="4">
    <location>
        <begin position="31"/>
        <end position="49"/>
    </location>
</feature>
<keyword evidence="3" id="KW-0804">Transcription</keyword>
<feature type="transmembrane region" description="Helical" evidence="4">
    <location>
        <begin position="96"/>
        <end position="117"/>
    </location>
</feature>
<dbReference type="Pfam" id="PF12833">
    <property type="entry name" value="HTH_18"/>
    <property type="match status" value="1"/>
</dbReference>
<dbReference type="STRING" id="425104.Ssed_1109"/>
<feature type="transmembrane region" description="Helical" evidence="4">
    <location>
        <begin position="161"/>
        <end position="182"/>
    </location>
</feature>
<feature type="domain" description="HTH araC/xylS-type" evidence="5">
    <location>
        <begin position="243"/>
        <end position="347"/>
    </location>
</feature>
<protein>
    <recommendedName>
        <fullName evidence="5">HTH araC/xylS-type domain-containing protein</fullName>
    </recommendedName>
</protein>
<proteinExistence type="predicted"/>
<dbReference type="SMART" id="SM00342">
    <property type="entry name" value="HTH_ARAC"/>
    <property type="match status" value="1"/>
</dbReference>
<keyword evidence="4" id="KW-0812">Transmembrane</keyword>
<feature type="transmembrane region" description="Helical" evidence="4">
    <location>
        <begin position="6"/>
        <end position="24"/>
    </location>
</feature>
<evidence type="ECO:0000259" key="5">
    <source>
        <dbReference type="PROSITE" id="PS01124"/>
    </source>
</evidence>
<evidence type="ECO:0000313" key="6">
    <source>
        <dbReference type="EMBL" id="ABV35720.1"/>
    </source>
</evidence>
<dbReference type="InterPro" id="IPR018060">
    <property type="entry name" value="HTH_AraC"/>
</dbReference>
<dbReference type="HOGENOM" id="CLU_062011_0_0_6"/>
<organism evidence="6 7">
    <name type="scientific">Shewanella sediminis (strain HAW-EB3)</name>
    <dbReference type="NCBI Taxonomy" id="425104"/>
    <lineage>
        <taxon>Bacteria</taxon>
        <taxon>Pseudomonadati</taxon>
        <taxon>Pseudomonadota</taxon>
        <taxon>Gammaproteobacteria</taxon>
        <taxon>Alteromonadales</taxon>
        <taxon>Shewanellaceae</taxon>
        <taxon>Shewanella</taxon>
    </lineage>
</organism>
<dbReference type="eggNOG" id="COG2207">
    <property type="taxonomic scope" value="Bacteria"/>
</dbReference>
<feature type="transmembrane region" description="Helical" evidence="4">
    <location>
        <begin position="61"/>
        <end position="84"/>
    </location>
</feature>
<keyword evidence="2" id="KW-0238">DNA-binding</keyword>
<dbReference type="PROSITE" id="PS00041">
    <property type="entry name" value="HTH_ARAC_FAMILY_1"/>
    <property type="match status" value="1"/>
</dbReference>
<dbReference type="Proteomes" id="UP000002015">
    <property type="component" value="Chromosome"/>
</dbReference>
<keyword evidence="7" id="KW-1185">Reference proteome</keyword>
<dbReference type="InterPro" id="IPR009057">
    <property type="entry name" value="Homeodomain-like_sf"/>
</dbReference>
<dbReference type="GO" id="GO:0003700">
    <property type="term" value="F:DNA-binding transcription factor activity"/>
    <property type="evidence" value="ECO:0007669"/>
    <property type="project" value="InterPro"/>
</dbReference>
<gene>
    <name evidence="6" type="ordered locus">Ssed_1109</name>
</gene>
<dbReference type="PANTHER" id="PTHR43280:SF29">
    <property type="entry name" value="ARAC-FAMILY TRANSCRIPTIONAL REGULATOR"/>
    <property type="match status" value="1"/>
</dbReference>
<accession>A8FS97</accession>